<evidence type="ECO:0000313" key="2">
    <source>
        <dbReference type="EMBL" id="KAK0406583.1"/>
    </source>
</evidence>
<keyword evidence="1" id="KW-0812">Transmembrane</keyword>
<keyword evidence="1" id="KW-1133">Transmembrane helix</keyword>
<dbReference type="Proteomes" id="UP001175271">
    <property type="component" value="Unassembled WGS sequence"/>
</dbReference>
<sequence length="176" mass="19194">MAATLIAARCYLCSSDSLRVAATVTFCMNRVALCGAVNDQSFTLPGPSTRPEVYTGLLVNVVFSLTIIGLNALILYFVHGKKVISKELDDASLMFDQSVKAAQFAKIPAIGVVAIADAMAIPIEEVLVEYGNDAAERRTVVTGILGKNRLTKRFLNDFHPQFLTKGYDEEEMMLVK</sequence>
<keyword evidence="1" id="KW-0472">Membrane</keyword>
<accession>A0AA39HIN2</accession>
<gene>
    <name evidence="2" type="ORF">QR680_018668</name>
</gene>
<keyword evidence="3" id="KW-1185">Reference proteome</keyword>
<proteinExistence type="predicted"/>
<reference evidence="2" key="1">
    <citation type="submission" date="2023-06" db="EMBL/GenBank/DDBJ databases">
        <title>Genomic analysis of the entomopathogenic nematode Steinernema hermaphroditum.</title>
        <authorList>
            <person name="Schwarz E.M."/>
            <person name="Heppert J.K."/>
            <person name="Baniya A."/>
            <person name="Schwartz H.T."/>
            <person name="Tan C.-H."/>
            <person name="Antoshechkin I."/>
            <person name="Sternberg P.W."/>
            <person name="Goodrich-Blair H."/>
            <person name="Dillman A.R."/>
        </authorList>
    </citation>
    <scope>NUCLEOTIDE SEQUENCE</scope>
    <source>
        <strain evidence="2">PS9179</strain>
        <tissue evidence="2">Whole animal</tissue>
    </source>
</reference>
<dbReference type="EMBL" id="JAUCMV010000004">
    <property type="protein sequence ID" value="KAK0406583.1"/>
    <property type="molecule type" value="Genomic_DNA"/>
</dbReference>
<comment type="caution">
    <text evidence="2">The sequence shown here is derived from an EMBL/GenBank/DDBJ whole genome shotgun (WGS) entry which is preliminary data.</text>
</comment>
<evidence type="ECO:0000313" key="3">
    <source>
        <dbReference type="Proteomes" id="UP001175271"/>
    </source>
</evidence>
<protein>
    <submittedName>
        <fullName evidence="2">Uncharacterized protein</fullName>
    </submittedName>
</protein>
<organism evidence="2 3">
    <name type="scientific">Steinernema hermaphroditum</name>
    <dbReference type="NCBI Taxonomy" id="289476"/>
    <lineage>
        <taxon>Eukaryota</taxon>
        <taxon>Metazoa</taxon>
        <taxon>Ecdysozoa</taxon>
        <taxon>Nematoda</taxon>
        <taxon>Chromadorea</taxon>
        <taxon>Rhabditida</taxon>
        <taxon>Tylenchina</taxon>
        <taxon>Panagrolaimomorpha</taxon>
        <taxon>Strongyloidoidea</taxon>
        <taxon>Steinernematidae</taxon>
        <taxon>Steinernema</taxon>
    </lineage>
</organism>
<dbReference type="AlphaFoldDB" id="A0AA39HIN2"/>
<name>A0AA39HIN2_9BILA</name>
<feature type="transmembrane region" description="Helical" evidence="1">
    <location>
        <begin position="53"/>
        <end position="78"/>
    </location>
</feature>
<evidence type="ECO:0000256" key="1">
    <source>
        <dbReference type="SAM" id="Phobius"/>
    </source>
</evidence>